<proteinExistence type="predicted"/>
<dbReference type="Pfam" id="PF04956">
    <property type="entry name" value="TrbC"/>
    <property type="match status" value="1"/>
</dbReference>
<keyword evidence="1" id="KW-0614">Plasmid</keyword>
<dbReference type="RefSeq" id="WP_020956899.1">
    <property type="nucleotide sequence ID" value="NZ_CACTIK010000199.1"/>
</dbReference>
<dbReference type="AlphaFoldDB" id="A0A0P0LXG2"/>
<organism evidence="1">
    <name type="scientific">Enterobacter cloacae</name>
    <dbReference type="NCBI Taxonomy" id="550"/>
    <lineage>
        <taxon>Bacteria</taxon>
        <taxon>Pseudomonadati</taxon>
        <taxon>Pseudomonadota</taxon>
        <taxon>Gammaproteobacteria</taxon>
        <taxon>Enterobacterales</taxon>
        <taxon>Enterobacteriaceae</taxon>
        <taxon>Enterobacter</taxon>
        <taxon>Enterobacter cloacae complex</taxon>
    </lineage>
</organism>
<evidence type="ECO:0000313" key="1">
    <source>
        <dbReference type="EMBL" id="ALK43881.1"/>
    </source>
</evidence>
<dbReference type="InterPro" id="IPR007039">
    <property type="entry name" value="TrbC/VirB2"/>
</dbReference>
<reference evidence="1" key="1">
    <citation type="submission" date="2015-01" db="EMBL/GenBank/DDBJ databases">
        <authorList>
            <person name="Zhao X.J."/>
            <person name="Ma P."/>
        </authorList>
    </citation>
    <scope>NUCLEOTIDE SEQUENCE</scope>
    <source>
        <strain evidence="1">ECN49</strain>
        <plasmid evidence="1">pKPC-ECN49</plasmid>
    </source>
</reference>
<protein>
    <submittedName>
        <fullName evidence="1">Uncharacterized protein</fullName>
    </submittedName>
</protein>
<geneLocation type="plasmid" evidence="1">
    <name>pKPC-ECN49</name>
</geneLocation>
<sequence length="95" mass="10425">MNKSSYRIAITLIAVLGVFCIAEPALAADVSTKATGFLDKIIEFLTDLRKPAITICALLIGFIALFKREYAGWIVPLVIGILIFILAPYIPEWLA</sequence>
<name>A0A0P0LXG2_ENTCL</name>
<accession>A0A0P0LXG2</accession>
<dbReference type="EMBL" id="KP726894">
    <property type="protein sequence ID" value="ALK43881.1"/>
    <property type="molecule type" value="Genomic_DNA"/>
</dbReference>